<dbReference type="InterPro" id="IPR029063">
    <property type="entry name" value="SAM-dependent_MTases_sf"/>
</dbReference>
<dbReference type="Pfam" id="PF06080">
    <property type="entry name" value="DUF938"/>
    <property type="match status" value="1"/>
</dbReference>
<name>A0AA97F548_9SPHN</name>
<keyword evidence="3" id="KW-1185">Reference proteome</keyword>
<dbReference type="PANTHER" id="PTHR20974">
    <property type="entry name" value="UPF0585 PROTEIN CG18661"/>
    <property type="match status" value="1"/>
</dbReference>
<dbReference type="EMBL" id="CP136594">
    <property type="protein sequence ID" value="WOE74191.1"/>
    <property type="molecule type" value="Genomic_DNA"/>
</dbReference>
<dbReference type="CDD" id="cd02440">
    <property type="entry name" value="AdoMet_MTases"/>
    <property type="match status" value="1"/>
</dbReference>
<dbReference type="Proteomes" id="UP001302429">
    <property type="component" value="Chromosome"/>
</dbReference>
<dbReference type="KEGG" id="acoa:RB602_10025"/>
<dbReference type="InterPro" id="IPR010342">
    <property type="entry name" value="DUF938"/>
</dbReference>
<organism evidence="2 3">
    <name type="scientific">Alterisphingorhabdus coralli</name>
    <dbReference type="NCBI Taxonomy" id="3071408"/>
    <lineage>
        <taxon>Bacteria</taxon>
        <taxon>Pseudomonadati</taxon>
        <taxon>Pseudomonadota</taxon>
        <taxon>Alphaproteobacteria</taxon>
        <taxon>Sphingomonadales</taxon>
        <taxon>Sphingomonadaceae</taxon>
        <taxon>Alterisphingorhabdus (ex Yan et al. 2024)</taxon>
    </lineage>
</organism>
<evidence type="ECO:0000313" key="2">
    <source>
        <dbReference type="EMBL" id="WOE74191.1"/>
    </source>
</evidence>
<feature type="region of interest" description="Disordered" evidence="1">
    <location>
        <begin position="1"/>
        <end position="20"/>
    </location>
</feature>
<evidence type="ECO:0000256" key="1">
    <source>
        <dbReference type="SAM" id="MobiDB-lite"/>
    </source>
</evidence>
<proteinExistence type="predicted"/>
<dbReference type="PANTHER" id="PTHR20974:SF0">
    <property type="entry name" value="UPF0585 PROTEIN CG18661"/>
    <property type="match status" value="1"/>
</dbReference>
<dbReference type="RefSeq" id="WP_317080424.1">
    <property type="nucleotide sequence ID" value="NZ_CP136594.1"/>
</dbReference>
<dbReference type="SUPFAM" id="SSF53335">
    <property type="entry name" value="S-adenosyl-L-methionine-dependent methyltransferases"/>
    <property type="match status" value="1"/>
</dbReference>
<accession>A0AA97F548</accession>
<sequence length="219" mass="23715">MADSTPWIASEAGPEDRKFSAAAERNKQVIADILLPLLPHNARVLEIASGSGQHVTHFAARRPDITWQPSDVSSDALRSIAAWTAESGQGENVSPPVHLDLLDSDAAGLFDVTSFDAILCANLLHISPWEATEALFKCSAQWLGRNGLLFVYGPFLQANVGTAPSNIAFDQNLRSRDQSWGIRALEDVSCIATKQGFAEPMVTVMPANNLSLMFRRVSA</sequence>
<dbReference type="AlphaFoldDB" id="A0AA97F548"/>
<evidence type="ECO:0000313" key="3">
    <source>
        <dbReference type="Proteomes" id="UP001302429"/>
    </source>
</evidence>
<dbReference type="Gene3D" id="3.40.50.150">
    <property type="entry name" value="Vaccinia Virus protein VP39"/>
    <property type="match status" value="1"/>
</dbReference>
<protein>
    <submittedName>
        <fullName evidence="2">DUF938 domain-containing protein</fullName>
    </submittedName>
</protein>
<reference evidence="2 3" key="1">
    <citation type="submission" date="2023-10" db="EMBL/GenBank/DDBJ databases">
        <title>Complete genome sequence of a Sphingomonadaceae bacterium.</title>
        <authorList>
            <person name="Yan C."/>
        </authorList>
    </citation>
    <scope>NUCLEOTIDE SEQUENCE [LARGE SCALE GENOMIC DNA]</scope>
    <source>
        <strain evidence="2 3">SCSIO 66989</strain>
    </source>
</reference>
<gene>
    <name evidence="2" type="ORF">RB602_10025</name>
</gene>